<reference evidence="9 10" key="1">
    <citation type="submission" date="2020-06" db="EMBL/GenBank/DDBJ databases">
        <authorList>
            <person name="Li R."/>
            <person name="Bekaert M."/>
        </authorList>
    </citation>
    <scope>NUCLEOTIDE SEQUENCE [LARGE SCALE GENOMIC DNA]</scope>
    <source>
        <strain evidence="10">wild</strain>
    </source>
</reference>
<sequence>MTVTSKILKEGDEDPEVKIELKKQITLLNGVAIIVGIIIGSGIFVSPVGILKEVDSIGLSFVMWIVCGLYNALCAVCYAELGTTIPESGGEYIYIYRAFGEVPAFCCLWINFILICPVGIAASALIFSMYILQPLFPDCNIPDNGLALLATSIFTLLVAINCWNTKWATKIQVVITASKLIALLTVIVIGFYYIIGLGETENFKNPFEGSDFSAGAIAISFYSGFWAYSGWSYLNFLVGELVDPHKNLPRAILISMVIVIVTYLIANVAYVAVLTPAQMLSSPAVAVTFGEHTMGVMAWLMPVLIAISVCGTMNGCALGFSRLFYVGSTKGQMPAFMGMIQQKRLTPSPSLLVILIMTLIYTSTGDIFFLIEMEGFGFASVLTMVFAGQVYLRYKEPDLPRPIRLPILLPIILCIISFLIVALTFYQKTRESLMALGFVAFGLVMYIVCVVWKNKPKFIQQKMYAINTLIQKCLIVLPVDNPDEVDWD</sequence>
<dbReference type="PANTHER" id="PTHR11785">
    <property type="entry name" value="AMINO ACID TRANSPORTER"/>
    <property type="match status" value="1"/>
</dbReference>
<keyword evidence="7 8" id="KW-0472">Membrane</keyword>
<dbReference type="GO" id="GO:0005886">
    <property type="term" value="C:plasma membrane"/>
    <property type="evidence" value="ECO:0007669"/>
    <property type="project" value="UniProtKB-SubCell"/>
</dbReference>
<feature type="transmembrane region" description="Helical" evidence="8">
    <location>
        <begin position="375"/>
        <end position="394"/>
    </location>
</feature>
<dbReference type="Proteomes" id="UP000507470">
    <property type="component" value="Unassembled WGS sequence"/>
</dbReference>
<keyword evidence="6 8" id="KW-1133">Transmembrane helix</keyword>
<evidence type="ECO:0000256" key="2">
    <source>
        <dbReference type="ARBA" id="ARBA00007040"/>
    </source>
</evidence>
<evidence type="ECO:0000256" key="1">
    <source>
        <dbReference type="ARBA" id="ARBA00004651"/>
    </source>
</evidence>
<dbReference type="Pfam" id="PF13520">
    <property type="entry name" value="AA_permease_2"/>
    <property type="match status" value="1"/>
</dbReference>
<feature type="transmembrane region" description="Helical" evidence="8">
    <location>
        <begin position="215"/>
        <end position="239"/>
    </location>
</feature>
<evidence type="ECO:0000256" key="7">
    <source>
        <dbReference type="ARBA" id="ARBA00023136"/>
    </source>
</evidence>
<feature type="transmembrane region" description="Helical" evidence="8">
    <location>
        <begin position="251"/>
        <end position="273"/>
    </location>
</feature>
<feature type="transmembrane region" description="Helical" evidence="8">
    <location>
        <begin position="299"/>
        <end position="325"/>
    </location>
</feature>
<dbReference type="InterPro" id="IPR002293">
    <property type="entry name" value="AA/rel_permease1"/>
</dbReference>
<dbReference type="Gene3D" id="1.20.1740.10">
    <property type="entry name" value="Amino acid/polyamine transporter I"/>
    <property type="match status" value="1"/>
</dbReference>
<dbReference type="InterPro" id="IPR050598">
    <property type="entry name" value="AminoAcid_Transporter"/>
</dbReference>
<keyword evidence="10" id="KW-1185">Reference proteome</keyword>
<accession>A0A6J8BTC2</accession>
<feature type="transmembrane region" description="Helical" evidence="8">
    <location>
        <begin position="432"/>
        <end position="452"/>
    </location>
</feature>
<feature type="transmembrane region" description="Helical" evidence="8">
    <location>
        <begin position="345"/>
        <end position="363"/>
    </location>
</feature>
<dbReference type="PIRSF" id="PIRSF006060">
    <property type="entry name" value="AA_transporter"/>
    <property type="match status" value="1"/>
</dbReference>
<protein>
    <submittedName>
        <fullName evidence="9">SLC7A5</fullName>
    </submittedName>
</protein>
<evidence type="ECO:0000256" key="8">
    <source>
        <dbReference type="SAM" id="Phobius"/>
    </source>
</evidence>
<evidence type="ECO:0000256" key="3">
    <source>
        <dbReference type="ARBA" id="ARBA00022448"/>
    </source>
</evidence>
<evidence type="ECO:0000256" key="6">
    <source>
        <dbReference type="ARBA" id="ARBA00022989"/>
    </source>
</evidence>
<dbReference type="PANTHER" id="PTHR11785:SF528">
    <property type="entry name" value="AMINO ACID TRANSPORTER PROTEIN JHI-21"/>
    <property type="match status" value="1"/>
</dbReference>
<feature type="transmembrane region" description="Helical" evidence="8">
    <location>
        <begin position="175"/>
        <end position="195"/>
    </location>
</feature>
<feature type="transmembrane region" description="Helical" evidence="8">
    <location>
        <begin position="406"/>
        <end position="426"/>
    </location>
</feature>
<feature type="transmembrane region" description="Helical" evidence="8">
    <location>
        <begin position="102"/>
        <end position="132"/>
    </location>
</feature>
<dbReference type="OrthoDB" id="3257095at2759"/>
<feature type="transmembrane region" description="Helical" evidence="8">
    <location>
        <begin position="27"/>
        <end position="51"/>
    </location>
</feature>
<keyword evidence="3" id="KW-0813">Transport</keyword>
<evidence type="ECO:0000313" key="9">
    <source>
        <dbReference type="EMBL" id="CAC5386320.1"/>
    </source>
</evidence>
<keyword evidence="5 8" id="KW-0812">Transmembrane</keyword>
<dbReference type="FunFam" id="1.20.1740.10:FF:000003">
    <property type="entry name" value="Y+L amino acid transporter 1 isoform X1"/>
    <property type="match status" value="1"/>
</dbReference>
<proteinExistence type="inferred from homology"/>
<evidence type="ECO:0000256" key="5">
    <source>
        <dbReference type="ARBA" id="ARBA00022692"/>
    </source>
</evidence>
<evidence type="ECO:0000256" key="4">
    <source>
        <dbReference type="ARBA" id="ARBA00022475"/>
    </source>
</evidence>
<gene>
    <name evidence="9" type="ORF">MCOR_21775</name>
</gene>
<name>A0A6J8BTC2_MYTCO</name>
<dbReference type="EMBL" id="CACVKT020003863">
    <property type="protein sequence ID" value="CAC5386320.1"/>
    <property type="molecule type" value="Genomic_DNA"/>
</dbReference>
<dbReference type="GO" id="GO:0015179">
    <property type="term" value="F:L-amino acid transmembrane transporter activity"/>
    <property type="evidence" value="ECO:0007669"/>
    <property type="project" value="TreeGrafter"/>
</dbReference>
<evidence type="ECO:0000313" key="10">
    <source>
        <dbReference type="Proteomes" id="UP000507470"/>
    </source>
</evidence>
<feature type="transmembrane region" description="Helical" evidence="8">
    <location>
        <begin position="57"/>
        <end position="81"/>
    </location>
</feature>
<comment type="similarity">
    <text evidence="2">Belongs to the amino acid-polyamine-organocation (APC) superfamily. L-type amino acid transporter (LAT) (TC 2.A.3.8) family.</text>
</comment>
<feature type="transmembrane region" description="Helical" evidence="8">
    <location>
        <begin position="144"/>
        <end position="163"/>
    </location>
</feature>
<keyword evidence="4" id="KW-1003">Cell membrane</keyword>
<organism evidence="9 10">
    <name type="scientific">Mytilus coruscus</name>
    <name type="common">Sea mussel</name>
    <dbReference type="NCBI Taxonomy" id="42192"/>
    <lineage>
        <taxon>Eukaryota</taxon>
        <taxon>Metazoa</taxon>
        <taxon>Spiralia</taxon>
        <taxon>Lophotrochozoa</taxon>
        <taxon>Mollusca</taxon>
        <taxon>Bivalvia</taxon>
        <taxon>Autobranchia</taxon>
        <taxon>Pteriomorphia</taxon>
        <taxon>Mytilida</taxon>
        <taxon>Mytiloidea</taxon>
        <taxon>Mytilidae</taxon>
        <taxon>Mytilinae</taxon>
        <taxon>Mytilus</taxon>
    </lineage>
</organism>
<comment type="subcellular location">
    <subcellularLocation>
        <location evidence="1">Cell membrane</location>
        <topology evidence="1">Multi-pass membrane protein</topology>
    </subcellularLocation>
</comment>
<dbReference type="AlphaFoldDB" id="A0A6J8BTC2"/>